<dbReference type="EMBL" id="AFVZ01000001">
    <property type="protein sequence ID" value="EHN59338.1"/>
    <property type="molecule type" value="Genomic_DNA"/>
</dbReference>
<proteinExistence type="predicted"/>
<feature type="domain" description="N-acetyltransferase" evidence="1">
    <location>
        <begin position="135"/>
        <end position="267"/>
    </location>
</feature>
<dbReference type="STRING" id="336988.NT96_07060"/>
<dbReference type="SUPFAM" id="SSF55729">
    <property type="entry name" value="Acyl-CoA N-acyltransferases (Nat)"/>
    <property type="match status" value="1"/>
</dbReference>
<protein>
    <submittedName>
        <fullName evidence="2">AcetyltransferaseGNAT family</fullName>
    </submittedName>
</protein>
<dbReference type="PROSITE" id="PS51186">
    <property type="entry name" value="GNAT"/>
    <property type="match status" value="1"/>
</dbReference>
<comment type="caution">
    <text evidence="2">The sequence shown here is derived from an EMBL/GenBank/DDBJ whole genome shotgun (WGS) entry which is preliminary data.</text>
</comment>
<dbReference type="RefSeq" id="WP_007746197.1">
    <property type="nucleotide sequence ID" value="NZ_CM001398.1"/>
</dbReference>
<accession>G9WFP6</accession>
<reference evidence="2 3" key="1">
    <citation type="journal article" date="2012" name="PLoS ONE">
        <title>Functional divergence in the genus oenococcus as predicted by genome sequencing of the newly-described species, Oenococcus kitaharae.</title>
        <authorList>
            <person name="Borneman A.R."/>
            <person name="McCarthy J.M."/>
            <person name="Chambers P.J."/>
            <person name="Bartowsky E.J."/>
        </authorList>
    </citation>
    <scope>NUCLEOTIDE SEQUENCE [LARGE SCALE GENOMIC DNA]</scope>
    <source>
        <strain evidence="3">DSM17330</strain>
    </source>
</reference>
<dbReference type="Gene3D" id="3.40.630.30">
    <property type="match status" value="1"/>
</dbReference>
<evidence type="ECO:0000259" key="1">
    <source>
        <dbReference type="PROSITE" id="PS51186"/>
    </source>
</evidence>
<dbReference type="PATRIC" id="fig|1045004.4.peg.1238"/>
<keyword evidence="3" id="KW-1185">Reference proteome</keyword>
<dbReference type="CDD" id="cd04301">
    <property type="entry name" value="NAT_SF"/>
    <property type="match status" value="1"/>
</dbReference>
<organism evidence="2 3">
    <name type="scientific">Oenococcus kitaharae DSM 17330</name>
    <dbReference type="NCBI Taxonomy" id="1045004"/>
    <lineage>
        <taxon>Bacteria</taxon>
        <taxon>Bacillati</taxon>
        <taxon>Bacillota</taxon>
        <taxon>Bacilli</taxon>
        <taxon>Lactobacillales</taxon>
        <taxon>Lactobacillaceae</taxon>
        <taxon>Oenococcus</taxon>
    </lineage>
</organism>
<dbReference type="InterPro" id="IPR016181">
    <property type="entry name" value="Acyl_CoA_acyltransferase"/>
</dbReference>
<dbReference type="AlphaFoldDB" id="G9WFP6"/>
<keyword evidence="2" id="KW-0808">Transferase</keyword>
<dbReference type="Pfam" id="PF13508">
    <property type="entry name" value="Acetyltransf_7"/>
    <property type="match status" value="1"/>
</dbReference>
<name>G9WFP6_9LACO</name>
<dbReference type="GO" id="GO:0016747">
    <property type="term" value="F:acyltransferase activity, transferring groups other than amino-acyl groups"/>
    <property type="evidence" value="ECO:0007669"/>
    <property type="project" value="InterPro"/>
</dbReference>
<dbReference type="HOGENOM" id="CLU_1041472_0_0_9"/>
<gene>
    <name evidence="2" type="ORF">OKIT_1255</name>
</gene>
<dbReference type="Proteomes" id="UP000004959">
    <property type="component" value="Chromosome"/>
</dbReference>
<dbReference type="eggNOG" id="COG0456">
    <property type="taxonomic scope" value="Bacteria"/>
</dbReference>
<dbReference type="InterPro" id="IPR000182">
    <property type="entry name" value="GNAT_dom"/>
</dbReference>
<evidence type="ECO:0000313" key="3">
    <source>
        <dbReference type="Proteomes" id="UP000004959"/>
    </source>
</evidence>
<evidence type="ECO:0000313" key="2">
    <source>
        <dbReference type="EMBL" id="EHN59338.1"/>
    </source>
</evidence>
<dbReference type="OrthoDB" id="9783470at2"/>
<sequence>MTNKMIADRIANLNQRPDQYCEFVTDNAAEIQLDLADSDVTVVDQDDCLLVLDQYAVGKEWFVEVWGPFFQGTVFPEIALAENLKKSISHFPAQINFFYGLENAALANWLKSHQAALTRQTIWQVYPVAMRPSSLRFEAYENPLPKEKAEEALKLHHQMFHDDAVADISAEHPLFLAYQGRQLCGYALVEVEETLARLLFVAVAPAFRHQSIATNLIAFLWQYLYMSDSGKTMTLVQSEKAEAAGLLYEHLGFKKLRVLESAAMTMD</sequence>